<dbReference type="GeneID" id="14922245"/>
<dbReference type="GO" id="GO:0003723">
    <property type="term" value="F:RNA binding"/>
    <property type="evidence" value="ECO:0007669"/>
    <property type="project" value="TreeGrafter"/>
</dbReference>
<accession>L8H9D6</accession>
<feature type="compositionally biased region" description="Low complexity" evidence="1">
    <location>
        <begin position="741"/>
        <end position="756"/>
    </location>
</feature>
<feature type="region of interest" description="Disordered" evidence="1">
    <location>
        <begin position="93"/>
        <end position="123"/>
    </location>
</feature>
<feature type="region of interest" description="Disordered" evidence="1">
    <location>
        <begin position="660"/>
        <end position="919"/>
    </location>
</feature>
<dbReference type="AlphaFoldDB" id="L8H9D6"/>
<feature type="compositionally biased region" description="Low complexity" evidence="1">
    <location>
        <begin position="208"/>
        <end position="229"/>
    </location>
</feature>
<feature type="region of interest" description="Disordered" evidence="1">
    <location>
        <begin position="192"/>
        <end position="229"/>
    </location>
</feature>
<dbReference type="PANTHER" id="PTHR13384">
    <property type="entry name" value="G PATCH DOMAIN-CONTAINING PROTEIN 1"/>
    <property type="match status" value="1"/>
</dbReference>
<dbReference type="STRING" id="1257118.L8H9D6"/>
<sequence>MSASRRRGGYGADPKAPRPPVSGRAAGLVGTALVPDDAEAKPDTKRTGPVWEQVVTDAEGRRRFHGAFTGGFSAGYFNTVGSKEGWAPSTFVSSRAQRANRQQRPEDFMDDEDYSDSMSGGKAVGMKDEFKSFTGVQAEHEAKGRPHQQQQATMPALAGGSIAGFLPSDLIAPANSPIGVKLLRLMGWREGQGVGPRMERKKRRRGAAKTQLTQPPAPPTTTAAAGPPKRVYGLAVSLDDLRAQKDDSEDEDEGDGDDAHGVTLAHTLPPVDTETVVFDAKTNFYGLGYDPYRSAPELRGRGRLQGGASAGLGKLHHEQQQQRGGAGGRATIGALLSGSSQGQGGFGLGAFEDAEDSAQLFPDDRRTSTRLPALEEYDRELRDGDHDLDRTRTAATSLDYADDEEAEEEAGVPADYRPFHYFETSLYADEGPGPAMNADKRGEMLGEKPLPAPHMARTEHTGSVFDLVSTADKERLTGLKNRFEKSETETEAMGQAATYHRFANEPAKQMRFRTFLLLQSGQPAPPLPAHYDNITDWEREKEKEEFVKIANDFKKVPDAMASRFQSAGKLDLTGGTDGDAGTTHVHPHDEEDHQAVAASMKMFGKMTRKEEDWFPVSLLCKRFNLRQPHPDRKHAVQVGVAPLLSGMETMFSPTALAMPGLAASSSSSSSSSSAPLQPIKEEKAEEAEEGLPAELAGEPDRPSVDIFKAIFEPESEDEESEEDDEEESDDGDEKAEKEAAAAKPQAALAELAAAVSAPPPAAISAPLPLPTAPALPELGGGRLARDNPYLYVPPKREERGHLPLDRPQQQLQQPPAAAAAASIQPPLSAPSTSSGGGGGGGEDDRERRRKRKREKEKERESRKRDKRRKDKKDKKESRRDRSRSRSRSRKRSRDRSEERKRRKDDDRHHRDRRSRRDRD</sequence>
<dbReference type="OrthoDB" id="20507at2759"/>
<dbReference type="InterPro" id="IPR000467">
    <property type="entry name" value="G_patch_dom"/>
</dbReference>
<feature type="compositionally biased region" description="Pro residues" evidence="1">
    <location>
        <begin position="757"/>
        <end position="773"/>
    </location>
</feature>
<evidence type="ECO:0000313" key="4">
    <source>
        <dbReference type="Proteomes" id="UP000011083"/>
    </source>
</evidence>
<dbReference type="Pfam" id="PF01585">
    <property type="entry name" value="G-patch"/>
    <property type="match status" value="1"/>
</dbReference>
<dbReference type="Proteomes" id="UP000011083">
    <property type="component" value="Unassembled WGS sequence"/>
</dbReference>
<feature type="compositionally biased region" description="Basic residues" evidence="1">
    <location>
        <begin position="880"/>
        <end position="893"/>
    </location>
</feature>
<feature type="compositionally biased region" description="Basic and acidic residues" evidence="1">
    <location>
        <begin position="894"/>
        <end position="919"/>
    </location>
</feature>
<dbReference type="GO" id="GO:0005634">
    <property type="term" value="C:nucleus"/>
    <property type="evidence" value="ECO:0007669"/>
    <property type="project" value="TreeGrafter"/>
</dbReference>
<dbReference type="VEuPathDB" id="AmoebaDB:ACA1_182870"/>
<reference evidence="3 4" key="1">
    <citation type="journal article" date="2013" name="Genome Biol.">
        <title>Genome of Acanthamoeba castellanii highlights extensive lateral gene transfer and early evolution of tyrosine kinase signaling.</title>
        <authorList>
            <person name="Clarke M."/>
            <person name="Lohan A.J."/>
            <person name="Liu B."/>
            <person name="Lagkouvardos I."/>
            <person name="Roy S."/>
            <person name="Zafar N."/>
            <person name="Bertelli C."/>
            <person name="Schilde C."/>
            <person name="Kianianmomeni A."/>
            <person name="Burglin T.R."/>
            <person name="Frech C."/>
            <person name="Turcotte B."/>
            <person name="Kopec K.O."/>
            <person name="Synnott J.M."/>
            <person name="Choo C."/>
            <person name="Paponov I."/>
            <person name="Finkler A."/>
            <person name="Soon Heng Tan C."/>
            <person name="Hutchins A.P."/>
            <person name="Weinmeier T."/>
            <person name="Rattei T."/>
            <person name="Chu J.S."/>
            <person name="Gimenez G."/>
            <person name="Irimia M."/>
            <person name="Rigden D.J."/>
            <person name="Fitzpatrick D.A."/>
            <person name="Lorenzo-Morales J."/>
            <person name="Bateman A."/>
            <person name="Chiu C.H."/>
            <person name="Tang P."/>
            <person name="Hegemann P."/>
            <person name="Fromm H."/>
            <person name="Raoult D."/>
            <person name="Greub G."/>
            <person name="Miranda-Saavedra D."/>
            <person name="Chen N."/>
            <person name="Nash P."/>
            <person name="Ginger M.L."/>
            <person name="Horn M."/>
            <person name="Schaap P."/>
            <person name="Caler L."/>
            <person name="Loftus B."/>
        </authorList>
    </citation>
    <scope>NUCLEOTIDE SEQUENCE [LARGE SCALE GENOMIC DNA]</scope>
    <source>
        <strain evidence="3 4">Neff</strain>
    </source>
</reference>
<organism evidence="3 4">
    <name type="scientific">Acanthamoeba castellanii (strain ATCC 30010 / Neff)</name>
    <dbReference type="NCBI Taxonomy" id="1257118"/>
    <lineage>
        <taxon>Eukaryota</taxon>
        <taxon>Amoebozoa</taxon>
        <taxon>Discosea</taxon>
        <taxon>Longamoebia</taxon>
        <taxon>Centramoebida</taxon>
        <taxon>Acanthamoebidae</taxon>
        <taxon>Acanthamoeba</taxon>
    </lineage>
</organism>
<dbReference type="OMA" id="DQQKPDT"/>
<feature type="domain" description="G-patch" evidence="2">
    <location>
        <begin position="175"/>
        <end position="206"/>
    </location>
</feature>
<dbReference type="Pfam" id="PF26093">
    <property type="entry name" value="HTH_TGH"/>
    <property type="match status" value="1"/>
</dbReference>
<name>L8H9D6_ACACF</name>
<proteinExistence type="predicted"/>
<protein>
    <submittedName>
        <fullName evidence="3">G patch domain containing protein 1, putative</fullName>
    </submittedName>
</protein>
<dbReference type="EMBL" id="KB007904">
    <property type="protein sequence ID" value="ELR21353.1"/>
    <property type="molecule type" value="Genomic_DNA"/>
</dbReference>
<evidence type="ECO:0000313" key="3">
    <source>
        <dbReference type="EMBL" id="ELR21353.1"/>
    </source>
</evidence>
<feature type="compositionally biased region" description="Low complexity" evidence="1">
    <location>
        <begin position="662"/>
        <end position="674"/>
    </location>
</feature>
<feature type="compositionally biased region" description="Basic and acidic residues" evidence="1">
    <location>
        <begin position="794"/>
        <end position="804"/>
    </location>
</feature>
<dbReference type="GO" id="GO:0006397">
    <property type="term" value="P:mRNA processing"/>
    <property type="evidence" value="ECO:0007669"/>
    <property type="project" value="InterPro"/>
</dbReference>
<dbReference type="Pfam" id="PF07713">
    <property type="entry name" value="DUF1604"/>
    <property type="match status" value="1"/>
</dbReference>
<gene>
    <name evidence="3" type="ORF">ACA1_182870</name>
</gene>
<dbReference type="PANTHER" id="PTHR13384:SF19">
    <property type="entry name" value="G PATCH DOMAIN-CONTAINING PROTEIN 1"/>
    <property type="match status" value="1"/>
</dbReference>
<feature type="compositionally biased region" description="Low complexity" evidence="1">
    <location>
        <begin position="807"/>
        <end position="831"/>
    </location>
</feature>
<feature type="region of interest" description="Disordered" evidence="1">
    <location>
        <begin position="1"/>
        <end position="49"/>
    </location>
</feature>
<feature type="compositionally biased region" description="Acidic residues" evidence="1">
    <location>
        <begin position="247"/>
        <end position="256"/>
    </location>
</feature>
<dbReference type="KEGG" id="acan:ACA1_182870"/>
<dbReference type="PROSITE" id="PS50174">
    <property type="entry name" value="G_PATCH"/>
    <property type="match status" value="1"/>
</dbReference>
<keyword evidence="4" id="KW-1185">Reference proteome</keyword>
<feature type="region of interest" description="Disordered" evidence="1">
    <location>
        <begin position="243"/>
        <end position="267"/>
    </location>
</feature>
<feature type="region of interest" description="Disordered" evidence="1">
    <location>
        <begin position="298"/>
        <end position="338"/>
    </location>
</feature>
<dbReference type="RefSeq" id="XP_004345897.1">
    <property type="nucleotide sequence ID" value="XM_004345847.1"/>
</dbReference>
<evidence type="ECO:0000259" key="2">
    <source>
        <dbReference type="PROSITE" id="PS50174"/>
    </source>
</evidence>
<evidence type="ECO:0000256" key="1">
    <source>
        <dbReference type="SAM" id="MobiDB-lite"/>
    </source>
</evidence>
<feature type="compositionally biased region" description="Acidic residues" evidence="1">
    <location>
        <begin position="713"/>
        <end position="733"/>
    </location>
</feature>
<dbReference type="InterPro" id="IPR011666">
    <property type="entry name" value="DUF1604"/>
</dbReference>